<keyword evidence="3" id="KW-0378">Hydrolase</keyword>
<evidence type="ECO:0000256" key="1">
    <source>
        <dbReference type="ARBA" id="ARBA00009381"/>
    </source>
</evidence>
<dbReference type="Pfam" id="PF01019">
    <property type="entry name" value="G_glu_transpept"/>
    <property type="match status" value="2"/>
</dbReference>
<dbReference type="PANTHER" id="PTHR43199:SF1">
    <property type="entry name" value="GLUTATHIONE HYDROLASE PROENZYME"/>
    <property type="match status" value="1"/>
</dbReference>
<comment type="similarity">
    <text evidence="1">Belongs to the gamma-glutamyltransferase family.</text>
</comment>
<dbReference type="EMBL" id="CP016619">
    <property type="protein sequence ID" value="ANY84456.1"/>
    <property type="molecule type" value="Genomic_DNA"/>
</dbReference>
<dbReference type="Gene3D" id="3.60.20.40">
    <property type="match status" value="1"/>
</dbReference>
<dbReference type="GO" id="GO:0016787">
    <property type="term" value="F:hydrolase activity"/>
    <property type="evidence" value="ECO:0007669"/>
    <property type="project" value="UniProtKB-KW"/>
</dbReference>
<dbReference type="InterPro" id="IPR043137">
    <property type="entry name" value="GGT_ssub_C"/>
</dbReference>
<proteinExistence type="inferred from homology"/>
<sequence length="518" mass="54593">MQTFTVHKPEVRSPHGLVAAQNRYAAEAGAAVLANGGNAMDAAVVTALVLSVVEPWLSGIGGGGFLLHADGATGTVHTLDFNVMSPQALDPADYPLAGAKTGNWFDWPSVEGDRNIAGYGSICVPGAVAGFAEALSRFGTLSWCDALQPAIEHAERGLEVDWFTSLSLAVEAAALAKYPATAEIFLDNGRAPRASEREAVHYRPMPNKAKLLKRLAAAGARDFYDGETAHLLVKDLRAGGSRIEAADLVAYRTHWRDPLVAGYRNLEVNAIPGLSGGPTFLDACGRLAAYDLSAGISMADAALAYATVIRDAYEKRLTRMGHAATPEAGCTSHLSVVDSSGTMVSLTNTLLSRFGSKVVLPRAGILMNNGVMWFDPRPQQPNSIKGGVRPLANMCPLIVKRDGRPALAIGAAGGRTIFPTVLQILSYMVDRGLSLEDAFHAPRIDASTPTIRINAKADPAVAATVGTRYPVEIVEDTLYPVNFAIPSAVMRAGTENLGMAHPTSPWAAVAIGSATDDD</sequence>
<gene>
    <name evidence="5" type="ORF">BB934_40360</name>
</gene>
<accession>A0A1B2EWY6</accession>
<keyword evidence="4" id="KW-0865">Zymogen</keyword>
<name>A0A1B2EWY6_9HYPH</name>
<reference evidence="5" key="1">
    <citation type="submission" date="2016-07" db="EMBL/GenBank/DDBJ databases">
        <title>Microvirga ossetica sp. nov. a new species of rhizobia isolated from root nodules of the legume species Vicia alpestris Steven originated from North Ossetia region in the Caucasus.</title>
        <authorList>
            <person name="Safronova V.I."/>
            <person name="Kuznetsova I.G."/>
            <person name="Sazanova A.L."/>
            <person name="Belimov A."/>
            <person name="Andronov E."/>
            <person name="Osledkin Y.S."/>
            <person name="Onishchuk O.P."/>
            <person name="Kurchak O.N."/>
            <person name="Shaposhnikov A.I."/>
            <person name="Willems A."/>
            <person name="Tikhonovich I.A."/>
        </authorList>
    </citation>
    <scope>NUCLEOTIDE SEQUENCE [LARGE SCALE GENOMIC DNA]</scope>
    <source>
        <strain evidence="5">V5/3M</strain>
        <plasmid evidence="5">unnamed2</plasmid>
    </source>
</reference>
<evidence type="ECO:0000256" key="2">
    <source>
        <dbReference type="ARBA" id="ARBA00022679"/>
    </source>
</evidence>
<protein>
    <submittedName>
        <fullName evidence="5">Gamma-glutamyltransferase</fullName>
    </submittedName>
</protein>
<dbReference type="InterPro" id="IPR029055">
    <property type="entry name" value="Ntn_hydrolases_N"/>
</dbReference>
<evidence type="ECO:0000256" key="3">
    <source>
        <dbReference type="ARBA" id="ARBA00022801"/>
    </source>
</evidence>
<dbReference type="KEGG" id="moc:BB934_40360"/>
<dbReference type="AlphaFoldDB" id="A0A1B2EWY6"/>
<evidence type="ECO:0000313" key="5">
    <source>
        <dbReference type="EMBL" id="ANY84456.1"/>
    </source>
</evidence>
<dbReference type="PANTHER" id="PTHR43199">
    <property type="entry name" value="GLUTATHIONE HYDROLASE"/>
    <property type="match status" value="1"/>
</dbReference>
<evidence type="ECO:0000256" key="4">
    <source>
        <dbReference type="ARBA" id="ARBA00023145"/>
    </source>
</evidence>
<dbReference type="PRINTS" id="PR01210">
    <property type="entry name" value="GGTRANSPTASE"/>
</dbReference>
<dbReference type="RefSeq" id="WP_173909567.1">
    <property type="nucleotide sequence ID" value="NZ_CP016619.1"/>
</dbReference>
<geneLocation type="plasmid" evidence="5">
    <name>unnamed2</name>
</geneLocation>
<organism evidence="5">
    <name type="scientific">Microvirga ossetica</name>
    <dbReference type="NCBI Taxonomy" id="1882682"/>
    <lineage>
        <taxon>Bacteria</taxon>
        <taxon>Pseudomonadati</taxon>
        <taxon>Pseudomonadota</taxon>
        <taxon>Alphaproteobacteria</taxon>
        <taxon>Hyphomicrobiales</taxon>
        <taxon>Methylobacteriaceae</taxon>
        <taxon>Microvirga</taxon>
    </lineage>
</organism>
<dbReference type="InterPro" id="IPR051792">
    <property type="entry name" value="GGT_bact"/>
</dbReference>
<dbReference type="GO" id="GO:0016740">
    <property type="term" value="F:transferase activity"/>
    <property type="evidence" value="ECO:0007669"/>
    <property type="project" value="UniProtKB-KW"/>
</dbReference>
<keyword evidence="2 5" id="KW-0808">Transferase</keyword>
<keyword evidence="5" id="KW-0614">Plasmid</keyword>
<dbReference type="SUPFAM" id="SSF56235">
    <property type="entry name" value="N-terminal nucleophile aminohydrolases (Ntn hydrolases)"/>
    <property type="match status" value="1"/>
</dbReference>